<protein>
    <submittedName>
        <fullName evidence="1">MoxR-like ATPase/uncharacterized protein (DUF58 family)</fullName>
    </submittedName>
</protein>
<comment type="caution">
    <text evidence="1">The sequence shown here is derived from an EMBL/GenBank/DDBJ whole genome shotgun (WGS) entry which is preliminary data.</text>
</comment>
<proteinExistence type="predicted"/>
<organism evidence="1 2">
    <name type="scientific">Streptomyces albogriseolus</name>
    <dbReference type="NCBI Taxonomy" id="1887"/>
    <lineage>
        <taxon>Bacteria</taxon>
        <taxon>Bacillati</taxon>
        <taxon>Actinomycetota</taxon>
        <taxon>Actinomycetes</taxon>
        <taxon>Kitasatosporales</taxon>
        <taxon>Streptomycetaceae</taxon>
        <taxon>Streptomyces</taxon>
        <taxon>Streptomyces albogriseolus group</taxon>
    </lineage>
</organism>
<keyword evidence="2" id="KW-1185">Reference proteome</keyword>
<sequence>MMDPTTDNAAPTGDPASARAALEALRAEIAKAVVGQDPAVTGLVVALLCRGHVLLEGVPGVAKTLLIRSLAAALELDTKRVQFTPDLMPSDVTGSLVYDARTAEFSFQPGPVFTNLLLADEINRTPPKTQSSLLEAMEERQVTVDGTPRALPDPFLVAATQNPVEYEGTYPLPEAQLDRFLLKLTIPLPSREDEIDVLTRHAQGFDPRDLRAAGVRPVATAADLEAARHAVAATTVSPEITAYVVDICRATRESPSLTLGVSPRGATALLATARAWAWLTGRDYVIPDDVKALALPTLRHRIQLRPEAEMEGVTARLGHQRGPLPRPRSPLMAPTGRAALLAALGSLPVGIWEPGWTGLLAVNAPLAVACACDYALAAPVRTLGLTRSGNTSVRLGDTADVTLTVTNPSRRPLRARVRDAWPPSSWTPGTETEASRHRLTIPAGERRRVTTRLRPTRRGDRRADRVTVRSYGPLGLFTRQGTHKVPWTVRVLPPFTSRKHLPSKLARLRELDGRTSVLTRGEGTEFDSLRAYVPGDDTRSIDWRATARQSEVAVRTWRPERDRHILLVLDTGRTSAGRVGDAPRLDASMDAALLLAALASRAGDRVDLLAYDRRVRALVQGRAAGDLLPSLVNAMATLEPELVETDARGLTAAALRTAPRRSLIVLLTTLDATPVEEGLLPVLSRLTQRHTVLLASVADPHVASMAQGRGDVDAVYEAAAAAQARTERDRTAEQLRRRGVTVVDATPEELAPALADAYLALKSAGRL</sequence>
<dbReference type="Proteomes" id="UP001565447">
    <property type="component" value="Unassembled WGS sequence"/>
</dbReference>
<reference evidence="1" key="1">
    <citation type="submission" date="2024-07" db="EMBL/GenBank/DDBJ databases">
        <title>Genome sequencing of plant associated microbes to promote plant fitness in Sorghum bicolor and Oryza sativa.</title>
        <authorList>
            <person name="Coleman-Derr D."/>
        </authorList>
    </citation>
    <scope>NUCLEOTIDE SEQUENCE</scope>
    <source>
        <strain evidence="1">SAI-173</strain>
    </source>
</reference>
<evidence type="ECO:0000313" key="2">
    <source>
        <dbReference type="Proteomes" id="UP001565447"/>
    </source>
</evidence>
<evidence type="ECO:0000313" key="1">
    <source>
        <dbReference type="EMBL" id="MEY9812445.1"/>
    </source>
</evidence>
<gene>
    <name evidence="1" type="ORF">RKD21_002702</name>
</gene>
<name>A0ACC6ULT1_STRAO</name>
<accession>A0ACC6ULT1</accession>
<dbReference type="EMBL" id="JBGCBD010000002">
    <property type="protein sequence ID" value="MEY9812445.1"/>
    <property type="molecule type" value="Genomic_DNA"/>
</dbReference>